<comment type="caution">
    <text evidence="2">The sequence shown here is derived from an EMBL/GenBank/DDBJ whole genome shotgun (WGS) entry which is preliminary data.</text>
</comment>
<feature type="signal peptide" evidence="1">
    <location>
        <begin position="1"/>
        <end position="19"/>
    </location>
</feature>
<dbReference type="EMBL" id="JAAPAO010000747">
    <property type="protein sequence ID" value="KAF4654287.1"/>
    <property type="molecule type" value="Genomic_DNA"/>
</dbReference>
<organism evidence="2 3">
    <name type="scientific">Perkinsus chesapeaki</name>
    <name type="common">Clam parasite</name>
    <name type="synonym">Perkinsus andrewsi</name>
    <dbReference type="NCBI Taxonomy" id="330153"/>
    <lineage>
        <taxon>Eukaryota</taxon>
        <taxon>Sar</taxon>
        <taxon>Alveolata</taxon>
        <taxon>Perkinsozoa</taxon>
        <taxon>Perkinsea</taxon>
        <taxon>Perkinsida</taxon>
        <taxon>Perkinsidae</taxon>
        <taxon>Perkinsus</taxon>
    </lineage>
</organism>
<reference evidence="2 3" key="1">
    <citation type="submission" date="2020-04" db="EMBL/GenBank/DDBJ databases">
        <title>Perkinsus chesapeaki whole genome sequence.</title>
        <authorList>
            <person name="Bogema D.R."/>
        </authorList>
    </citation>
    <scope>NUCLEOTIDE SEQUENCE [LARGE SCALE GENOMIC DNA]</scope>
    <source>
        <strain evidence="2">ATCC PRA-425</strain>
    </source>
</reference>
<dbReference type="AlphaFoldDB" id="A0A7J6L533"/>
<evidence type="ECO:0000313" key="2">
    <source>
        <dbReference type="EMBL" id="KAF4654287.1"/>
    </source>
</evidence>
<keyword evidence="3" id="KW-1185">Reference proteome</keyword>
<name>A0A7J6L533_PERCH</name>
<accession>A0A7J6L533</accession>
<keyword evidence="1" id="KW-0732">Signal</keyword>
<gene>
    <name evidence="2" type="ORF">FOL47_010040</name>
</gene>
<evidence type="ECO:0000256" key="1">
    <source>
        <dbReference type="SAM" id="SignalP"/>
    </source>
</evidence>
<proteinExistence type="predicted"/>
<feature type="non-terminal residue" evidence="2">
    <location>
        <position position="1"/>
    </location>
</feature>
<dbReference type="Proteomes" id="UP000591131">
    <property type="component" value="Unassembled WGS sequence"/>
</dbReference>
<protein>
    <submittedName>
        <fullName evidence="2">Uncharacterized protein</fullName>
    </submittedName>
</protein>
<sequence length="104" mass="11205">VVIVVELVVVVEVVVVLHGDGVVVVTVEGVGYVVVEGLPEQYTGEPQQKASCGPPWRRVTYDGVEPPAQRHHTGPVVLRVDQYLIEICCDGIGLVSLMTNLLSM</sequence>
<feature type="chain" id="PRO_5029494242" evidence="1">
    <location>
        <begin position="20"/>
        <end position="104"/>
    </location>
</feature>
<evidence type="ECO:0000313" key="3">
    <source>
        <dbReference type="Proteomes" id="UP000591131"/>
    </source>
</evidence>